<dbReference type="SUPFAM" id="SSF48264">
    <property type="entry name" value="Cytochrome P450"/>
    <property type="match status" value="1"/>
</dbReference>
<evidence type="ECO:0000256" key="6">
    <source>
        <dbReference type="ARBA" id="ARBA00022723"/>
    </source>
</evidence>
<comment type="similarity">
    <text evidence="4">Belongs to the cytochrome P450 family.</text>
</comment>
<evidence type="ECO:0000256" key="3">
    <source>
        <dbReference type="ARBA" id="ARBA00007321"/>
    </source>
</evidence>
<comment type="subcellular location">
    <subcellularLocation>
        <location evidence="2">Chromosome</location>
        <location evidence="2">Centromere</location>
    </subcellularLocation>
    <subcellularLocation>
        <location evidence="1">Nucleus</location>
    </subcellularLocation>
</comment>
<evidence type="ECO:0000313" key="12">
    <source>
        <dbReference type="EMBL" id="KAJ4373847.1"/>
    </source>
</evidence>
<dbReference type="OrthoDB" id="1103324at2759"/>
<reference evidence="12" key="1">
    <citation type="submission" date="2022-10" db="EMBL/GenBank/DDBJ databases">
        <title>Tapping the CABI collections for fungal endophytes: first genome assemblies for Collariella, Neodidymelliopsis, Ascochyta clinopodiicola, Didymella pomorum, Didymosphaeria variabile, Neocosmospora piperis and Neocucurbitaria cava.</title>
        <authorList>
            <person name="Hill R."/>
        </authorList>
    </citation>
    <scope>NUCLEOTIDE SEQUENCE</scope>
    <source>
        <strain evidence="12">IMI 356814</strain>
    </source>
</reference>
<dbReference type="Gene3D" id="1.10.630.10">
    <property type="entry name" value="Cytochrome P450"/>
    <property type="match status" value="1"/>
</dbReference>
<evidence type="ECO:0000256" key="11">
    <source>
        <dbReference type="ARBA" id="ARBA00023328"/>
    </source>
</evidence>
<organism evidence="12 13">
    <name type="scientific">Neocucurbitaria cava</name>
    <dbReference type="NCBI Taxonomy" id="798079"/>
    <lineage>
        <taxon>Eukaryota</taxon>
        <taxon>Fungi</taxon>
        <taxon>Dikarya</taxon>
        <taxon>Ascomycota</taxon>
        <taxon>Pezizomycotina</taxon>
        <taxon>Dothideomycetes</taxon>
        <taxon>Pleosporomycetidae</taxon>
        <taxon>Pleosporales</taxon>
        <taxon>Pleosporineae</taxon>
        <taxon>Cucurbitariaceae</taxon>
        <taxon>Neocucurbitaria</taxon>
    </lineage>
</organism>
<keyword evidence="13" id="KW-1185">Reference proteome</keyword>
<evidence type="ECO:0000256" key="5">
    <source>
        <dbReference type="ARBA" id="ARBA00022454"/>
    </source>
</evidence>
<keyword evidence="10" id="KW-0539">Nucleus</keyword>
<evidence type="ECO:0000256" key="9">
    <source>
        <dbReference type="ARBA" id="ARBA00023033"/>
    </source>
</evidence>
<dbReference type="InterPro" id="IPR018464">
    <property type="entry name" value="CENP-O"/>
</dbReference>
<dbReference type="GO" id="GO:0004497">
    <property type="term" value="F:monooxygenase activity"/>
    <property type="evidence" value="ECO:0007669"/>
    <property type="project" value="UniProtKB-KW"/>
</dbReference>
<dbReference type="GO" id="GO:0005506">
    <property type="term" value="F:iron ion binding"/>
    <property type="evidence" value="ECO:0007669"/>
    <property type="project" value="InterPro"/>
</dbReference>
<dbReference type="PANTHER" id="PTHR46300">
    <property type="entry name" value="P450, PUTATIVE (EUROFUNG)-RELATED-RELATED"/>
    <property type="match status" value="1"/>
</dbReference>
<keyword evidence="8" id="KW-0408">Iron</keyword>
<evidence type="ECO:0000256" key="2">
    <source>
        <dbReference type="ARBA" id="ARBA00004584"/>
    </source>
</evidence>
<evidence type="ECO:0000256" key="8">
    <source>
        <dbReference type="ARBA" id="ARBA00023004"/>
    </source>
</evidence>
<protein>
    <recommendedName>
        <fullName evidence="14">Cytochrome P450</fullName>
    </recommendedName>
</protein>
<sequence length="736" mass="83075">METMETIERLDTDINDLHARIATLRAHHANLSSILLSQPHLAARLQRVNLRDKSVENAQRIIKQQSKRNIENIYRACVGVTAYKVQDPDPHAINNGNILGVAIDVSIGSKFIETYHVLLNVKESEGKKLLRIHKHTIPPCIPLQQLASKWLPTTNTSSKDIDNAADPEQDLVRFGRSLRKELVAWHMRVQAVEDLRKEAGLPDTRRERNEQDQVGIESTGRILNAFVSDDDEESSDVDEAGDEDDGIVRILEIEPDAAVRQISITWSDGRTAVMNITKDGRVEKAVCRTRGGGRDEARSRKAIGPLGGLGMPRPSTVSLIKSNRVMSGALATGFGRLYGASHVDPMSIPCQCNELARTSVNLDEFSANAILWFKEWSDKYGRVFSLKIGAGCLPGHGACKTAPIDMVSVRLTLWQINPAVEQGTYLPIEQFPILKYIPERWAPSKQRAKVCYTEVTKIWNEARSRVATRRSNDDERESLCDRLLSGSVKCDIPLNDDQISNFLGSAHQGAADTTMSAILTNILFLAKYPWVQEKARAELDRVCGVERMPVWEDFKDLPYINCIIKEGLRLRPVVAVGVPHRVSRDDWYDGMLIPKDAAIFIPGYALHFTHYDEPEMYNPDRYLNHPRLAMDYAGSPDYENRDHYAYGAGRRICVGIHLAERTQWRTMARILWAFNIEPKMDSNTGKPADLDVTAYADGFIRCPLPFQVNFVPRSEQHVKVVETDFRNIKEFLKTWE</sequence>
<keyword evidence="6" id="KW-0479">Metal-binding</keyword>
<evidence type="ECO:0008006" key="14">
    <source>
        <dbReference type="Google" id="ProtNLM"/>
    </source>
</evidence>
<evidence type="ECO:0000256" key="7">
    <source>
        <dbReference type="ARBA" id="ARBA00023002"/>
    </source>
</evidence>
<dbReference type="AlphaFoldDB" id="A0A9W9CPM7"/>
<dbReference type="InterPro" id="IPR036396">
    <property type="entry name" value="Cyt_P450_sf"/>
</dbReference>
<dbReference type="InterPro" id="IPR050364">
    <property type="entry name" value="Cytochrome_P450_fung"/>
</dbReference>
<keyword evidence="9" id="KW-0503">Monooxygenase</keyword>
<evidence type="ECO:0000256" key="10">
    <source>
        <dbReference type="ARBA" id="ARBA00023242"/>
    </source>
</evidence>
<name>A0A9W9CPM7_9PLEO</name>
<keyword evidence="11" id="KW-0137">Centromere</keyword>
<dbReference type="PANTHER" id="PTHR46300:SF2">
    <property type="entry name" value="CYTOCHROME P450 MONOOXYGENASE ALNH-RELATED"/>
    <property type="match status" value="1"/>
</dbReference>
<keyword evidence="5" id="KW-0158">Chromosome</keyword>
<proteinExistence type="inferred from homology"/>
<dbReference type="GO" id="GO:0020037">
    <property type="term" value="F:heme binding"/>
    <property type="evidence" value="ECO:0007669"/>
    <property type="project" value="InterPro"/>
</dbReference>
<dbReference type="Pfam" id="PF09496">
    <property type="entry name" value="CENP-O"/>
    <property type="match status" value="1"/>
</dbReference>
<comment type="caution">
    <text evidence="12">The sequence shown here is derived from an EMBL/GenBank/DDBJ whole genome shotgun (WGS) entry which is preliminary data.</text>
</comment>
<dbReference type="Proteomes" id="UP001140560">
    <property type="component" value="Unassembled WGS sequence"/>
</dbReference>
<keyword evidence="7" id="KW-0560">Oxidoreductase</keyword>
<dbReference type="InterPro" id="IPR001128">
    <property type="entry name" value="Cyt_P450"/>
</dbReference>
<evidence type="ECO:0000256" key="4">
    <source>
        <dbReference type="ARBA" id="ARBA00010617"/>
    </source>
</evidence>
<evidence type="ECO:0000256" key="1">
    <source>
        <dbReference type="ARBA" id="ARBA00004123"/>
    </source>
</evidence>
<dbReference type="Pfam" id="PF00067">
    <property type="entry name" value="p450"/>
    <property type="match status" value="1"/>
</dbReference>
<dbReference type="GO" id="GO:0005634">
    <property type="term" value="C:nucleus"/>
    <property type="evidence" value="ECO:0007669"/>
    <property type="project" value="UniProtKB-SubCell"/>
</dbReference>
<dbReference type="GO" id="GO:0016705">
    <property type="term" value="F:oxidoreductase activity, acting on paired donors, with incorporation or reduction of molecular oxygen"/>
    <property type="evidence" value="ECO:0007669"/>
    <property type="project" value="InterPro"/>
</dbReference>
<dbReference type="GO" id="GO:0000776">
    <property type="term" value="C:kinetochore"/>
    <property type="evidence" value="ECO:0007669"/>
    <property type="project" value="InterPro"/>
</dbReference>
<comment type="similarity">
    <text evidence="3">Belongs to the CENP-O/MCM21 family.</text>
</comment>
<gene>
    <name evidence="12" type="ORF">N0V83_002586</name>
</gene>
<dbReference type="EMBL" id="JAPEUY010000004">
    <property type="protein sequence ID" value="KAJ4373847.1"/>
    <property type="molecule type" value="Genomic_DNA"/>
</dbReference>
<evidence type="ECO:0000313" key="13">
    <source>
        <dbReference type="Proteomes" id="UP001140560"/>
    </source>
</evidence>
<accession>A0A9W9CPM7</accession>